<dbReference type="InterPro" id="IPR031315">
    <property type="entry name" value="LNS2/PITP"/>
</dbReference>
<comment type="cofactor">
    <cofactor evidence="1">
        <name>Mg(2+)</name>
        <dbReference type="ChEBI" id="CHEBI:18420"/>
    </cofactor>
</comment>
<dbReference type="Proteomes" id="UP001497522">
    <property type="component" value="Chromosome 15"/>
</dbReference>
<evidence type="ECO:0000256" key="2">
    <source>
        <dbReference type="ARBA" id="ARBA00005476"/>
    </source>
</evidence>
<feature type="compositionally biased region" description="Polar residues" evidence="5">
    <location>
        <begin position="225"/>
        <end position="236"/>
    </location>
</feature>
<evidence type="ECO:0000256" key="1">
    <source>
        <dbReference type="ARBA" id="ARBA00001946"/>
    </source>
</evidence>
<feature type="region of interest" description="Disordered" evidence="5">
    <location>
        <begin position="192"/>
        <end position="262"/>
    </location>
</feature>
<feature type="region of interest" description="Disordered" evidence="5">
    <location>
        <begin position="95"/>
        <end position="125"/>
    </location>
</feature>
<dbReference type="PANTHER" id="PTHR12181:SF12">
    <property type="entry name" value="PHOSPHATIDATE PHOSPHATASE"/>
    <property type="match status" value="1"/>
</dbReference>
<feature type="region of interest" description="Disordered" evidence="5">
    <location>
        <begin position="344"/>
        <end position="363"/>
    </location>
</feature>
<reference evidence="7" key="1">
    <citation type="submission" date="2024-03" db="EMBL/GenBank/DDBJ databases">
        <authorList>
            <consortium name="ELIXIR-Norway"/>
            <consortium name="Elixir Norway"/>
        </authorList>
    </citation>
    <scope>NUCLEOTIDE SEQUENCE</scope>
</reference>
<dbReference type="InterPro" id="IPR031703">
    <property type="entry name" value="Lipin_mid"/>
</dbReference>
<dbReference type="EC" id="3.1.3.4" evidence="3"/>
<dbReference type="SUPFAM" id="SSF56784">
    <property type="entry name" value="HAD-like"/>
    <property type="match status" value="1"/>
</dbReference>
<proteinExistence type="inferred from homology"/>
<dbReference type="InterPro" id="IPR036412">
    <property type="entry name" value="HAD-like_sf"/>
</dbReference>
<keyword evidence="8" id="KW-1185">Reference proteome</keyword>
<dbReference type="PANTHER" id="PTHR12181">
    <property type="entry name" value="LIPIN"/>
    <property type="match status" value="1"/>
</dbReference>
<dbReference type="InterPro" id="IPR013209">
    <property type="entry name" value="LNS2"/>
</dbReference>
<evidence type="ECO:0000259" key="6">
    <source>
        <dbReference type="SMART" id="SM00775"/>
    </source>
</evidence>
<dbReference type="EMBL" id="OZ023716">
    <property type="protein sequence ID" value="CAK9865334.1"/>
    <property type="molecule type" value="Genomic_DNA"/>
</dbReference>
<gene>
    <name evidence="7" type="ORF">CSSPJE1EN2_LOCUS8329</name>
</gene>
<comment type="similarity">
    <text evidence="2">Belongs to the lipin family.</text>
</comment>
<feature type="domain" description="LNS2/PITP" evidence="6">
    <location>
        <begin position="789"/>
        <end position="945"/>
    </location>
</feature>
<organism evidence="7 8">
    <name type="scientific">Sphagnum jensenii</name>
    <dbReference type="NCBI Taxonomy" id="128206"/>
    <lineage>
        <taxon>Eukaryota</taxon>
        <taxon>Viridiplantae</taxon>
        <taxon>Streptophyta</taxon>
        <taxon>Embryophyta</taxon>
        <taxon>Bryophyta</taxon>
        <taxon>Sphagnophytina</taxon>
        <taxon>Sphagnopsida</taxon>
        <taxon>Sphagnales</taxon>
        <taxon>Sphagnaceae</taxon>
        <taxon>Sphagnum</taxon>
    </lineage>
</organism>
<sequence>MYTVGRYISQGVYTVAGPFHPFGGAVDIIVVQQEDGTFKSSPWYVKFGKFQGVLKQKENVVDVAVNGNDVDFHMFLDATGEAYFLKDADLDSEGSILSPRSANTENGESEDEKKEEDKKEEEDRDGLAIEVVSSIAIQNSPGKEAENLGRRSLLGIMFQGHGREQLLAESAKSSLERAETISDLLENSWECGSGLKNGQSQPTIESQTPIASSSFHSEHEAAVQDSYSRSSHSQRMVSLVEEKPSNKGDDAVDNSDLQGDVSEKSVPLFSPAQDERVVGAGSFSNKLLAGNLALLRTSPTLDGASCTQMNVEEVVQTMPVRTEVLVTVETGDVVAETREKYEVVSTQNGENRSEDDLENPLPCSGTGAVIKKVSHFESNTSQEEEEECHGKVAVGEIDYGTSISHGENGSEDELYNILSYGDIGSASRKSIYFEANSSEEEEEEEEEEILGKVVDGDEDLDIFRRKSDPIGVPVTLENSALDDMFLIAKDHPLSESLPDVRFQSADATISAIRSALSRSLGSEPLPHTQRSADRKDSFLGNPVRSPAEGTHEDFKQNLVEKFQSNVLVKGSLPAGVEVSLCRHLLKEHMGSEEAAEAFASVKVSLHEFKSNAASIIAHDKLVVRVGGQYYPWSVAAPVVLGILTFGQVIMPATDGAIPIECPEPKSQAAVGTIVPAARGGWNLWPFPLRRPKTPEQSIVPNPLVSRDTLLLASETAVQSPFVNDLMLQNAYYERPRRSKVRTIIPTSQMLAQMNLKEGNNRITFTFFTRMLGNQQVDARVYLWKWNTRIVISDVDGTITKSDVLGQVMPLVGKDWTQSGVARLFSAIKENGYELLFLSARAISQADLTRQFLFNVKQDGKTLPDGPVVISPDGLFPSLYREVIRRTPHEFKIGCLQDIRSLFPEGCNPFYAGFGNRDTDEISYLKVGIPKGKIFIINPKGEVAVNNRVHVKTYTSLHKLVNDMFPAQTYMEQEDYNSWNFWKLPLPDIEDDLKSVSASSSKRS</sequence>
<evidence type="ECO:0000256" key="4">
    <source>
        <dbReference type="ARBA" id="ARBA00022801"/>
    </source>
</evidence>
<feature type="region of interest" description="Disordered" evidence="5">
    <location>
        <begin position="520"/>
        <end position="550"/>
    </location>
</feature>
<evidence type="ECO:0000313" key="8">
    <source>
        <dbReference type="Proteomes" id="UP001497522"/>
    </source>
</evidence>
<dbReference type="InterPro" id="IPR026058">
    <property type="entry name" value="LIPIN"/>
</dbReference>
<keyword evidence="4" id="KW-0378">Hydrolase</keyword>
<accession>A0ABP1ARY8</accession>
<dbReference type="Pfam" id="PF08235">
    <property type="entry name" value="LNS2"/>
    <property type="match status" value="1"/>
</dbReference>
<dbReference type="Pfam" id="PF16876">
    <property type="entry name" value="Lipin_mid"/>
    <property type="match status" value="1"/>
</dbReference>
<feature type="compositionally biased region" description="Polar residues" evidence="5">
    <location>
        <begin position="196"/>
        <end position="210"/>
    </location>
</feature>
<name>A0ABP1ARY8_9BRYO</name>
<evidence type="ECO:0000313" key="7">
    <source>
        <dbReference type="EMBL" id="CAK9865334.1"/>
    </source>
</evidence>
<evidence type="ECO:0000256" key="3">
    <source>
        <dbReference type="ARBA" id="ARBA00012638"/>
    </source>
</evidence>
<dbReference type="SMART" id="SM00775">
    <property type="entry name" value="LNS2"/>
    <property type="match status" value="1"/>
</dbReference>
<evidence type="ECO:0000256" key="5">
    <source>
        <dbReference type="SAM" id="MobiDB-lite"/>
    </source>
</evidence>
<protein>
    <recommendedName>
        <fullName evidence="3">phosphatidate phosphatase</fullName>
        <ecNumber evidence="3">3.1.3.4</ecNumber>
    </recommendedName>
</protein>
<dbReference type="Pfam" id="PF04571">
    <property type="entry name" value="Lipin_N"/>
    <property type="match status" value="1"/>
</dbReference>
<dbReference type="InterPro" id="IPR007651">
    <property type="entry name" value="Lipin_N"/>
</dbReference>
<feature type="compositionally biased region" description="Basic and acidic residues" evidence="5">
    <location>
        <begin position="240"/>
        <end position="250"/>
    </location>
</feature>